<dbReference type="SFLD" id="SFLDG01069">
    <property type="entry name" value="UPF0313"/>
    <property type="match status" value="1"/>
</dbReference>
<protein>
    <submittedName>
        <fullName evidence="8">Fe-s oxidoreductase</fullName>
        <ecNumber evidence="8">1.8.-.-</ecNumber>
    </submittedName>
</protein>
<dbReference type="InterPro" id="IPR007197">
    <property type="entry name" value="rSAM"/>
</dbReference>
<keyword evidence="3" id="KW-0479">Metal-binding</keyword>
<proteinExistence type="inferred from homology"/>
<dbReference type="AlphaFoldDB" id="A0A0W8E2P1"/>
<dbReference type="InterPro" id="IPR023404">
    <property type="entry name" value="rSAM_horseshoe"/>
</dbReference>
<keyword evidence="8" id="KW-0560">Oxidoreductase</keyword>
<evidence type="ECO:0000256" key="1">
    <source>
        <dbReference type="ARBA" id="ARBA00022485"/>
    </source>
</evidence>
<dbReference type="InterPro" id="IPR022946">
    <property type="entry name" value="UPF0313"/>
</dbReference>
<evidence type="ECO:0000256" key="5">
    <source>
        <dbReference type="ARBA" id="ARBA00023014"/>
    </source>
</evidence>
<gene>
    <name evidence="8" type="ORF">ASZ90_019672</name>
</gene>
<keyword evidence="2" id="KW-0949">S-adenosyl-L-methionine</keyword>
<sequence>MGAEVNFLPVNKNDMKERGWDELDIILVSGDAYVDHPAWASAILGRFLELHGYRVGIIAQPDWRSTHDFRQLGLPRLFFGISAGNLDSMVSHYTADKKKRRGDLYSPGGQDGYRPDRAVIVYSNRIKEAFPGIPIVIGGIEASLRRLAHYDYWSNKIRRSILLDSRADLLVYGMGEYPLLDIARRLAQGEDIRQIQDIQGTAYITDALPEDAMKLPSYEEIQESKHNFNLFTRQLFNNINPYSSPPLAQAHGNRLVIVNPPPLPLTTEQLDSIYQVPFQRSYHPMYEKEGGIPALIPVQFSLLTHRGCFGGCHFCSIGLHQGKFIQNRSIESLTREAQSFIKHPDFKGMIPDLGAASANMYGLSGLDQDKCRQCLRTSCLYPRVCKNLNTDHSSSIKLWSHMRKLQGINHIRVASGVRYDLVLEDLTDKYIYDLCRYHVGGQLKIAPEHVSPAVNRLMGKPGREKYERFMQKFNSANQKLGKKQYLIPYFISAHPGCGLDETVELAEFVRDNLQYYPEQTQNFTPTPMTLSTSMYYTGANPLNGRPVYIPDSSWERKAQRSLLQYRHPDNRAMALEALQKCGRSDLIGSSSKALLKGNSPPPHGKINKSKKSSKPDRK</sequence>
<dbReference type="SFLD" id="SFLDG01082">
    <property type="entry name" value="B12-binding_domain_containing"/>
    <property type="match status" value="1"/>
</dbReference>
<dbReference type="EC" id="1.8.-.-" evidence="8"/>
<accession>A0A0W8E2P1</accession>
<dbReference type="SFLD" id="SFLDS00029">
    <property type="entry name" value="Radical_SAM"/>
    <property type="match status" value="1"/>
</dbReference>
<dbReference type="Gene3D" id="3.80.30.20">
    <property type="entry name" value="tm_1862 like domain"/>
    <property type="match status" value="1"/>
</dbReference>
<evidence type="ECO:0000256" key="3">
    <source>
        <dbReference type="ARBA" id="ARBA00022723"/>
    </source>
</evidence>
<dbReference type="EMBL" id="LNQE01001901">
    <property type="protein sequence ID" value="KUG02898.1"/>
    <property type="molecule type" value="Genomic_DNA"/>
</dbReference>
<dbReference type="Pfam" id="PF11842">
    <property type="entry name" value="DUF3362"/>
    <property type="match status" value="1"/>
</dbReference>
<keyword evidence="4" id="KW-0408">Iron</keyword>
<evidence type="ECO:0000256" key="4">
    <source>
        <dbReference type="ARBA" id="ARBA00023004"/>
    </source>
</evidence>
<comment type="caution">
    <text evidence="8">The sequence shown here is derived from an EMBL/GenBank/DDBJ whole genome shotgun (WGS) entry which is preliminary data.</text>
</comment>
<feature type="region of interest" description="Disordered" evidence="6">
    <location>
        <begin position="589"/>
        <end position="618"/>
    </location>
</feature>
<reference evidence="8" key="1">
    <citation type="journal article" date="2015" name="Proc. Natl. Acad. Sci. U.S.A.">
        <title>Networks of energetic and metabolic interactions define dynamics in microbial communities.</title>
        <authorList>
            <person name="Embree M."/>
            <person name="Liu J.K."/>
            <person name="Al-Bassam M.M."/>
            <person name="Zengler K."/>
        </authorList>
    </citation>
    <scope>NUCLEOTIDE SEQUENCE</scope>
</reference>
<dbReference type="SMART" id="SM00729">
    <property type="entry name" value="Elp3"/>
    <property type="match status" value="1"/>
</dbReference>
<dbReference type="GO" id="GO:0046872">
    <property type="term" value="F:metal ion binding"/>
    <property type="evidence" value="ECO:0007669"/>
    <property type="project" value="UniProtKB-KW"/>
</dbReference>
<keyword evidence="1" id="KW-0004">4Fe-4S</keyword>
<name>A0A0W8E2P1_9ZZZZ</name>
<dbReference type="GO" id="GO:0051539">
    <property type="term" value="F:4 iron, 4 sulfur cluster binding"/>
    <property type="evidence" value="ECO:0007669"/>
    <property type="project" value="UniProtKB-KW"/>
</dbReference>
<evidence type="ECO:0000256" key="6">
    <source>
        <dbReference type="SAM" id="MobiDB-lite"/>
    </source>
</evidence>
<dbReference type="Pfam" id="PF08497">
    <property type="entry name" value="Radical_SAM_N"/>
    <property type="match status" value="1"/>
</dbReference>
<dbReference type="InterPro" id="IPR058240">
    <property type="entry name" value="rSAM_sf"/>
</dbReference>
<keyword evidence="5" id="KW-0411">Iron-sulfur</keyword>
<dbReference type="NCBIfam" id="TIGR03904">
    <property type="entry name" value="SAM_YgiQ"/>
    <property type="match status" value="1"/>
</dbReference>
<dbReference type="PROSITE" id="PS51918">
    <property type="entry name" value="RADICAL_SAM"/>
    <property type="match status" value="1"/>
</dbReference>
<evidence type="ECO:0000256" key="2">
    <source>
        <dbReference type="ARBA" id="ARBA00022691"/>
    </source>
</evidence>
<dbReference type="InterPro" id="IPR006638">
    <property type="entry name" value="Elp3/MiaA/NifB-like_rSAM"/>
</dbReference>
<dbReference type="PANTHER" id="PTHR32331">
    <property type="entry name" value="UPF0313 PROTEIN YGIQ"/>
    <property type="match status" value="1"/>
</dbReference>
<dbReference type="PANTHER" id="PTHR32331:SF0">
    <property type="entry name" value="UPF0313 PROTEIN YGIQ"/>
    <property type="match status" value="1"/>
</dbReference>
<evidence type="ECO:0000313" key="8">
    <source>
        <dbReference type="EMBL" id="KUG02898.1"/>
    </source>
</evidence>
<dbReference type="SUPFAM" id="SSF102114">
    <property type="entry name" value="Radical SAM enzymes"/>
    <property type="match status" value="1"/>
</dbReference>
<dbReference type="InterPro" id="IPR013704">
    <property type="entry name" value="UPF0313_N"/>
</dbReference>
<dbReference type="HAMAP" id="MF_01251">
    <property type="entry name" value="UPF0313"/>
    <property type="match status" value="1"/>
</dbReference>
<feature type="domain" description="Radical SAM core" evidence="7">
    <location>
        <begin position="294"/>
        <end position="569"/>
    </location>
</feature>
<organism evidence="8">
    <name type="scientific">hydrocarbon metagenome</name>
    <dbReference type="NCBI Taxonomy" id="938273"/>
    <lineage>
        <taxon>unclassified sequences</taxon>
        <taxon>metagenomes</taxon>
        <taxon>ecological metagenomes</taxon>
    </lineage>
</organism>
<dbReference type="GO" id="GO:0016491">
    <property type="term" value="F:oxidoreductase activity"/>
    <property type="evidence" value="ECO:0007669"/>
    <property type="project" value="UniProtKB-KW"/>
</dbReference>
<evidence type="ECO:0000259" key="7">
    <source>
        <dbReference type="PROSITE" id="PS51918"/>
    </source>
</evidence>
<dbReference type="InterPro" id="IPR024560">
    <property type="entry name" value="UPF0313_C"/>
</dbReference>